<protein>
    <submittedName>
        <fullName evidence="4">Membrane protein</fullName>
    </submittedName>
</protein>
<dbReference type="Gene3D" id="2.40.160.20">
    <property type="match status" value="1"/>
</dbReference>
<feature type="domain" description="Outer membrane protein beta-barrel" evidence="3">
    <location>
        <begin position="13"/>
        <end position="182"/>
    </location>
</feature>
<evidence type="ECO:0000259" key="3">
    <source>
        <dbReference type="Pfam" id="PF13505"/>
    </source>
</evidence>
<accession>A0ABQ4P0F6</accession>
<evidence type="ECO:0000256" key="2">
    <source>
        <dbReference type="SAM" id="SignalP"/>
    </source>
</evidence>
<keyword evidence="5" id="KW-1185">Reference proteome</keyword>
<evidence type="ECO:0000313" key="4">
    <source>
        <dbReference type="EMBL" id="GIU40550.1"/>
    </source>
</evidence>
<dbReference type="Pfam" id="PF13505">
    <property type="entry name" value="OMP_b-brl"/>
    <property type="match status" value="1"/>
</dbReference>
<feature type="signal peptide" evidence="2">
    <location>
        <begin position="1"/>
        <end position="23"/>
    </location>
</feature>
<dbReference type="InterPro" id="IPR027385">
    <property type="entry name" value="Beta-barrel_OMP"/>
</dbReference>
<evidence type="ECO:0000313" key="5">
    <source>
        <dbReference type="Proteomes" id="UP000773469"/>
    </source>
</evidence>
<dbReference type="Proteomes" id="UP000773469">
    <property type="component" value="Unassembled WGS sequence"/>
</dbReference>
<proteinExistence type="predicted"/>
<evidence type="ECO:0000256" key="1">
    <source>
        <dbReference type="ARBA" id="ARBA00022729"/>
    </source>
</evidence>
<keyword evidence="1 2" id="KW-0732">Signal</keyword>
<dbReference type="RefSeq" id="WP_220745374.1">
    <property type="nucleotide sequence ID" value="NZ_BPEU01000012.1"/>
</dbReference>
<dbReference type="InterPro" id="IPR011250">
    <property type="entry name" value="OMP/PagP_B-barrel"/>
</dbReference>
<dbReference type="EMBL" id="BPEU01000012">
    <property type="protein sequence ID" value="GIU40550.1"/>
    <property type="molecule type" value="Genomic_DNA"/>
</dbReference>
<comment type="caution">
    <text evidence="4">The sequence shown here is derived from an EMBL/GenBank/DDBJ whole genome shotgun (WGS) entry which is preliminary data.</text>
</comment>
<feature type="chain" id="PRO_5045748161" evidence="2">
    <location>
        <begin position="24"/>
        <end position="182"/>
    </location>
</feature>
<gene>
    <name evidence="4" type="ORF">TUM3794_18670</name>
</gene>
<organism evidence="4 5">
    <name type="scientific">Shewanella colwelliana</name>
    <name type="common">Alteromonas colwelliana</name>
    <dbReference type="NCBI Taxonomy" id="23"/>
    <lineage>
        <taxon>Bacteria</taxon>
        <taxon>Pseudomonadati</taxon>
        <taxon>Pseudomonadota</taxon>
        <taxon>Gammaproteobacteria</taxon>
        <taxon>Alteromonadales</taxon>
        <taxon>Shewanellaceae</taxon>
        <taxon>Shewanella</taxon>
    </lineage>
</organism>
<dbReference type="SUPFAM" id="SSF56925">
    <property type="entry name" value="OMPA-like"/>
    <property type="match status" value="1"/>
</dbReference>
<name>A0ABQ4P0F6_SHECO</name>
<reference evidence="4 5" key="1">
    <citation type="submission" date="2021-05" db="EMBL/GenBank/DDBJ databases">
        <title>Molecular characterization for Shewanella algae harboring chromosomal blaOXA-55-like strains isolated from clinical and environment sample.</title>
        <authorList>
            <person name="Ohama Y."/>
            <person name="Aoki K."/>
            <person name="Harada S."/>
            <person name="Moriya K."/>
            <person name="Ishii Y."/>
            <person name="Tateda K."/>
        </authorList>
    </citation>
    <scope>NUCLEOTIDE SEQUENCE [LARGE SCALE GENOMIC DNA]</scope>
    <source>
        <strain evidence="4 5">MBTL60-118</strain>
    </source>
</reference>
<sequence length="182" mass="19359">MKKGLTLVALSITALLSSAVATAETDKTGFYVGGNIGSANLTVNQFDESAVSVGAYGGYNFTENFGLEGTLFTTGDLGDYGDIRAASFTAAPKFSYYFNDSISMFAKVGLTATAVAADEDGVNNDFSGIGWVWGLGLNAAVTDKLNVRVSYEMINADLEHNHFNEEIDSELSNISLGVHYQF</sequence>